<dbReference type="SUPFAM" id="SSF52317">
    <property type="entry name" value="Class I glutamine amidotransferase-like"/>
    <property type="match status" value="1"/>
</dbReference>
<dbReference type="InterPro" id="IPR029062">
    <property type="entry name" value="Class_I_gatase-like"/>
</dbReference>
<proteinExistence type="predicted"/>
<dbReference type="GO" id="GO:0005634">
    <property type="term" value="C:nucleus"/>
    <property type="evidence" value="ECO:0007669"/>
    <property type="project" value="TreeGrafter"/>
</dbReference>
<dbReference type="GeneID" id="93588428"/>
<dbReference type="PANTHER" id="PTHR42695:SF5">
    <property type="entry name" value="GLUTAMINE AMIDOTRANSFERASE YLR126C-RELATED"/>
    <property type="match status" value="1"/>
</dbReference>
<dbReference type="CDD" id="cd01741">
    <property type="entry name" value="GATase1_1"/>
    <property type="match status" value="1"/>
</dbReference>
<protein>
    <recommendedName>
        <fullName evidence="3">Glutamine amidotransferase domain-containing protein</fullName>
    </recommendedName>
</protein>
<evidence type="ECO:0000313" key="1">
    <source>
        <dbReference type="EMBL" id="RVD84365.1"/>
    </source>
</evidence>
<dbReference type="PANTHER" id="PTHR42695">
    <property type="entry name" value="GLUTAMINE AMIDOTRANSFERASE YLR126C-RELATED"/>
    <property type="match status" value="1"/>
</dbReference>
<organism evidence="1 2">
    <name type="scientific">Arthrobotrys flagrans</name>
    <name type="common">Nematode-trapping fungus</name>
    <name type="synonym">Trichothecium flagrans</name>
    <dbReference type="NCBI Taxonomy" id="97331"/>
    <lineage>
        <taxon>Eukaryota</taxon>
        <taxon>Fungi</taxon>
        <taxon>Dikarya</taxon>
        <taxon>Ascomycota</taxon>
        <taxon>Pezizomycotina</taxon>
        <taxon>Orbiliomycetes</taxon>
        <taxon>Orbiliales</taxon>
        <taxon>Orbiliaceae</taxon>
        <taxon>Arthrobotrys</taxon>
    </lineage>
</organism>
<evidence type="ECO:0008006" key="3">
    <source>
        <dbReference type="Google" id="ProtNLM"/>
    </source>
</evidence>
<dbReference type="AlphaFoldDB" id="A0A437A020"/>
<dbReference type="RefSeq" id="XP_067489909.1">
    <property type="nucleotide sequence ID" value="XM_067635484.1"/>
</dbReference>
<name>A0A437A020_ARTFL</name>
<dbReference type="EMBL" id="SAEB01000007">
    <property type="protein sequence ID" value="RVD84365.1"/>
    <property type="molecule type" value="Genomic_DNA"/>
</dbReference>
<dbReference type="InterPro" id="IPR044992">
    <property type="entry name" value="ChyE-like"/>
</dbReference>
<dbReference type="OrthoDB" id="92161at2759"/>
<dbReference type="Proteomes" id="UP000283090">
    <property type="component" value="Unassembled WGS sequence"/>
</dbReference>
<gene>
    <name evidence="1" type="ORF">DFL_006117</name>
</gene>
<dbReference type="GO" id="GO:0005829">
    <property type="term" value="C:cytosol"/>
    <property type="evidence" value="ECO:0007669"/>
    <property type="project" value="TreeGrafter"/>
</dbReference>
<reference evidence="1 2" key="1">
    <citation type="submission" date="2019-01" db="EMBL/GenBank/DDBJ databases">
        <title>Intercellular communication is required for trap formation in the nematode-trapping fungus Duddingtonia flagrans.</title>
        <authorList>
            <person name="Youssar L."/>
            <person name="Wernet V."/>
            <person name="Hensel N."/>
            <person name="Hildebrandt H.-G."/>
            <person name="Fischer R."/>
        </authorList>
    </citation>
    <scope>NUCLEOTIDE SEQUENCE [LARGE SCALE GENOMIC DNA]</scope>
    <source>
        <strain evidence="1 2">CBS H-5679</strain>
    </source>
</reference>
<sequence>MQPPLRIAILETESPTPDFQSKYGSYGDVFVRFLSNAAITLSTNPPFHAEDLQFSKWDVERSPDYYPDIEEVDALLVVGHQDHLGPIAMDSTPWILKLVDFIRKVLMEQDRVRVIGVNYGQLIVGRALGCAIDRMPGWEASLTTINLSEVGKKVFGRDHLNLMHLHRDHVVTLPVNPFPQLPNAVLEILGDSDHCAVQGLYTPRKVISLQGLPEIESAMMTQLIHERLLQGQMPKDVANDAAARTSLRNDGIHIGATFLRFLLEP</sequence>
<dbReference type="STRING" id="97331.A0A437A020"/>
<dbReference type="Gene3D" id="3.40.50.880">
    <property type="match status" value="1"/>
</dbReference>
<keyword evidence="2" id="KW-1185">Reference proteome</keyword>
<comment type="caution">
    <text evidence="1">The sequence shown here is derived from an EMBL/GenBank/DDBJ whole genome shotgun (WGS) entry which is preliminary data.</text>
</comment>
<evidence type="ECO:0000313" key="2">
    <source>
        <dbReference type="Proteomes" id="UP000283090"/>
    </source>
</evidence>
<accession>A0A437A020</accession>
<dbReference type="VEuPathDB" id="FungiDB:DFL_006117"/>